<dbReference type="SUPFAM" id="SSF47113">
    <property type="entry name" value="Histone-fold"/>
    <property type="match status" value="1"/>
</dbReference>
<dbReference type="AlphaFoldDB" id="A0A836FRK5"/>
<dbReference type="Pfam" id="PF00808">
    <property type="entry name" value="CBFD_NFYB_HMF"/>
    <property type="match status" value="1"/>
</dbReference>
<feature type="domain" description="Transcription factor CBF/NF-Y/archaeal histone" evidence="4">
    <location>
        <begin position="191"/>
        <end position="247"/>
    </location>
</feature>
<keyword evidence="2" id="KW-0539">Nucleus</keyword>
<dbReference type="EMBL" id="JAFHLR010000034">
    <property type="protein sequence ID" value="KAG5467877.1"/>
    <property type="molecule type" value="Genomic_DNA"/>
</dbReference>
<keyword evidence="6" id="KW-1185">Reference proteome</keyword>
<dbReference type="RefSeq" id="XP_067059679.1">
    <property type="nucleotide sequence ID" value="XM_067203029.1"/>
</dbReference>
<evidence type="ECO:0000313" key="6">
    <source>
        <dbReference type="Proteomes" id="UP000674143"/>
    </source>
</evidence>
<evidence type="ECO:0000256" key="1">
    <source>
        <dbReference type="ARBA" id="ARBA00004123"/>
    </source>
</evidence>
<feature type="compositionally biased region" description="Basic and acidic residues" evidence="3">
    <location>
        <begin position="73"/>
        <end position="94"/>
    </location>
</feature>
<dbReference type="Proteomes" id="UP000674143">
    <property type="component" value="Unassembled WGS sequence"/>
</dbReference>
<comment type="subcellular location">
    <subcellularLocation>
        <location evidence="1">Nucleus</location>
    </subcellularLocation>
</comment>
<organism evidence="5 6">
    <name type="scientific">Leishmania orientalis</name>
    <dbReference type="NCBI Taxonomy" id="2249476"/>
    <lineage>
        <taxon>Eukaryota</taxon>
        <taxon>Discoba</taxon>
        <taxon>Euglenozoa</taxon>
        <taxon>Kinetoplastea</taxon>
        <taxon>Metakinetoplastina</taxon>
        <taxon>Trypanosomatida</taxon>
        <taxon>Trypanosomatidae</taxon>
        <taxon>Leishmaniinae</taxon>
        <taxon>Leishmania</taxon>
    </lineage>
</organism>
<evidence type="ECO:0000256" key="3">
    <source>
        <dbReference type="SAM" id="MobiDB-lite"/>
    </source>
</evidence>
<comment type="caution">
    <text evidence="5">The sequence shown here is derived from an EMBL/GenBank/DDBJ whole genome shotgun (WGS) entry which is preliminary data.</text>
</comment>
<evidence type="ECO:0000313" key="5">
    <source>
        <dbReference type="EMBL" id="KAG5467877.1"/>
    </source>
</evidence>
<dbReference type="Gene3D" id="1.10.20.10">
    <property type="entry name" value="Histone, subunit A"/>
    <property type="match status" value="1"/>
</dbReference>
<dbReference type="InterPro" id="IPR009072">
    <property type="entry name" value="Histone-fold"/>
</dbReference>
<evidence type="ECO:0000259" key="4">
    <source>
        <dbReference type="Pfam" id="PF00808"/>
    </source>
</evidence>
<feature type="compositionally biased region" description="Polar residues" evidence="3">
    <location>
        <begin position="322"/>
        <end position="332"/>
    </location>
</feature>
<dbReference type="GO" id="GO:0005634">
    <property type="term" value="C:nucleus"/>
    <property type="evidence" value="ECO:0007669"/>
    <property type="project" value="UniProtKB-SubCell"/>
</dbReference>
<name>A0A836FRK5_9TRYP</name>
<sequence length="364" mass="38144">MSADGDVEGTTYDDTLGTTLDPDEGEEELASYLVPRLAAYAPSTSRLSSPLSSHGGGGDGAAEVNHAVLLLGQRDDSGSPVRDGGERSAAHASEDDTSVGVARHVRDSVSAHSSASAEEEADANASTAKDPFLADVDAEDVDDGSEEDAHEVDKENEEETDNTDTMAQVRSGKNLRHDSDVHSYANAFAHSRVKELLKFEGSSSMISKDATAAACEAVALITRDLVSMAAGEATRRHRKTVTYEDIARVAQLLDRFSFLSDVVPPVASSSSALATGRSIVVGSNVHSVAALSTSGGRKRRGEPPVRSRSAHERTGRAAVQNDIESTPAATRSATAHARLLGAAAQRAGVHSHPAHGLRQATLRF</sequence>
<proteinExistence type="predicted"/>
<dbReference type="KEGG" id="loi:92356963"/>
<dbReference type="GO" id="GO:0001046">
    <property type="term" value="F:core promoter sequence-specific DNA binding"/>
    <property type="evidence" value="ECO:0007669"/>
    <property type="project" value="TreeGrafter"/>
</dbReference>
<dbReference type="GeneID" id="92356963"/>
<feature type="compositionally biased region" description="Basic and acidic residues" evidence="3">
    <location>
        <begin position="301"/>
        <end position="315"/>
    </location>
</feature>
<reference evidence="6" key="2">
    <citation type="journal article" date="2021" name="Sci. Data">
        <title>Chromosome-scale genome sequencing, assembly and annotation of six genomes from subfamily Leishmaniinae.</title>
        <authorList>
            <person name="Almutairi H."/>
            <person name="Urbaniak M.D."/>
            <person name="Bates M.D."/>
            <person name="Jariyapan N."/>
            <person name="Kwakye-Nuako G."/>
            <person name="Thomaz Soccol V."/>
            <person name="Al-Salem W.S."/>
            <person name="Dillon R.J."/>
            <person name="Bates P.A."/>
            <person name="Gatherer D."/>
        </authorList>
    </citation>
    <scope>NUCLEOTIDE SEQUENCE [LARGE SCALE GENOMIC DNA]</scope>
</reference>
<protein>
    <recommendedName>
        <fullName evidence="4">Transcription factor CBF/NF-Y/archaeal histone domain-containing protein</fullName>
    </recommendedName>
</protein>
<dbReference type="PANTHER" id="PTHR10252:SF5">
    <property type="entry name" value="DR1-ASSOCIATED COREPRESSOR"/>
    <property type="match status" value="1"/>
</dbReference>
<feature type="compositionally biased region" description="Low complexity" evidence="3">
    <location>
        <begin position="9"/>
        <end position="20"/>
    </location>
</feature>
<feature type="region of interest" description="Disordered" evidence="3">
    <location>
        <begin position="291"/>
        <end position="333"/>
    </location>
</feature>
<dbReference type="InterPro" id="IPR003958">
    <property type="entry name" value="CBFA_NFYB_domain"/>
</dbReference>
<dbReference type="InterPro" id="IPR050568">
    <property type="entry name" value="Transcr_DNA_Rep_Reg"/>
</dbReference>
<evidence type="ECO:0000256" key="2">
    <source>
        <dbReference type="ARBA" id="ARBA00023242"/>
    </source>
</evidence>
<feature type="region of interest" description="Disordered" evidence="3">
    <location>
        <begin position="345"/>
        <end position="364"/>
    </location>
</feature>
<feature type="region of interest" description="Disordered" evidence="3">
    <location>
        <begin position="41"/>
        <end position="174"/>
    </location>
</feature>
<dbReference type="GO" id="GO:0046982">
    <property type="term" value="F:protein heterodimerization activity"/>
    <property type="evidence" value="ECO:0007669"/>
    <property type="project" value="InterPro"/>
</dbReference>
<feature type="compositionally biased region" description="Low complexity" evidence="3">
    <location>
        <begin position="43"/>
        <end position="53"/>
    </location>
</feature>
<dbReference type="GO" id="GO:0016251">
    <property type="term" value="F:RNA polymerase II general transcription initiation factor activity"/>
    <property type="evidence" value="ECO:0007669"/>
    <property type="project" value="TreeGrafter"/>
</dbReference>
<reference evidence="6" key="1">
    <citation type="journal article" date="2021" name="Microbiol. Resour. Announc.">
        <title>LGAAP: Leishmaniinae Genome Assembly and Annotation Pipeline.</title>
        <authorList>
            <person name="Almutairi H."/>
            <person name="Urbaniak M.D."/>
            <person name="Bates M.D."/>
            <person name="Jariyapan N."/>
            <person name="Kwakye-Nuako G."/>
            <person name="Thomaz-Soccol V."/>
            <person name="Al-Salem W.S."/>
            <person name="Dillon R.J."/>
            <person name="Bates P.A."/>
            <person name="Gatherer D."/>
        </authorList>
    </citation>
    <scope>NUCLEOTIDE SEQUENCE [LARGE SCALE GENOMIC DNA]</scope>
</reference>
<dbReference type="PANTHER" id="PTHR10252">
    <property type="entry name" value="HISTONE-LIKE TRANSCRIPTION FACTOR CCAAT-RELATED"/>
    <property type="match status" value="1"/>
</dbReference>
<gene>
    <name evidence="5" type="ORF">LSCM4_00963</name>
</gene>
<feature type="compositionally biased region" description="Acidic residues" evidence="3">
    <location>
        <begin position="136"/>
        <end position="162"/>
    </location>
</feature>
<accession>A0A836FRK5</accession>
<feature type="region of interest" description="Disordered" evidence="3">
    <location>
        <begin position="1"/>
        <end position="28"/>
    </location>
</feature>